<dbReference type="InterPro" id="IPR012880">
    <property type="entry name" value="Gryzun"/>
</dbReference>
<dbReference type="InterPro" id="IPR021773">
    <property type="entry name" value="TPC11"/>
</dbReference>
<dbReference type="Pfam" id="PF07919">
    <property type="entry name" value="Gryzun"/>
    <property type="match status" value="1"/>
</dbReference>
<organism evidence="4 5">
    <name type="scientific">Hapsidospora chrysogenum (strain ATCC 11550 / CBS 779.69 / DSM 880 / IAM 14645 / JCM 23072 / IMI 49137)</name>
    <name type="common">Acremonium chrysogenum</name>
    <dbReference type="NCBI Taxonomy" id="857340"/>
    <lineage>
        <taxon>Eukaryota</taxon>
        <taxon>Fungi</taxon>
        <taxon>Dikarya</taxon>
        <taxon>Ascomycota</taxon>
        <taxon>Pezizomycotina</taxon>
        <taxon>Sordariomycetes</taxon>
        <taxon>Hypocreomycetidae</taxon>
        <taxon>Hypocreales</taxon>
        <taxon>Bionectriaceae</taxon>
        <taxon>Hapsidospora</taxon>
    </lineage>
</organism>
<feature type="region of interest" description="Disordered" evidence="1">
    <location>
        <begin position="265"/>
        <end position="284"/>
    </location>
</feature>
<evidence type="ECO:0000256" key="1">
    <source>
        <dbReference type="SAM" id="MobiDB-lite"/>
    </source>
</evidence>
<dbReference type="PANTHER" id="PTHR14374">
    <property type="entry name" value="FOIE GRAS"/>
    <property type="match status" value="1"/>
</dbReference>
<feature type="domain" description="Gryzun putative trafficking through Golgi" evidence="2">
    <location>
        <begin position="634"/>
        <end position="1220"/>
    </location>
</feature>
<dbReference type="STRING" id="857340.A0A086TAI8"/>
<evidence type="ECO:0000313" key="5">
    <source>
        <dbReference type="Proteomes" id="UP000029964"/>
    </source>
</evidence>
<protein>
    <submittedName>
        <fullName evidence="4">Trafficking protein particle complex subunit-like protein</fullName>
    </submittedName>
</protein>
<sequence length="1236" mass="138266">MDGYPAGCLDHNVPFLVVAGLNDITPELPLDAELREQAILLRSDLPVLETKESQVLDSYFGEIDERGKSWVGVERTESYRFRIKTIGRSFLLPPRRARFTETDDEIPPTPPVLHSPFSPLSPASSIYPDGLIDAQWIKKHQDMVPSILLCFYTISTDPTTTTLQDNRLKTDISSLKAALAQSGYKTKLAVALLSDADSTPATLSTGLQERLENIRRGSGLDPKSIFYIPPQESPAELKNVADNILAALYGSAVEYYRDLARHARKKRSRGMAPPPTVPPTSGTSHTLSLPDWNFRYDFKSAILGEFRQEYEASMKSYEQAYEVLLGQDVLDVIPSWSPRWNEARLLADVIAIRLLRLHFWLGQTSLAVRRWNAHRDRIADFVDRRGRGTENYGWEAWQARWATVMADLMDKVELQGLVPSTTTLFLPPEKAVLGDRLQPWELLHHKGYWYRIAARHLVARRSLAQGMPEEDRMPPDASPASKVASKAYSYDTYLCPEPYQEYPLNGDGVNHTQLIVDCLIAARTEFQSRKQLRTADELSLECAKELANMESWNEVLSMLRPLWGDMSFRADGWLDISEDLCWLMRRAAVEEGRGELVAAIDWELMNKLFTRRPNWHYDLAKSLQGMSLSTKPSISLTDEELFSFLDAAFVFRNKESRAGDTCIAQLSLTSNAFTDAAPVTLNKLRIEFEGSLKPIVLEHASSELGGDSVSISKLTLRETFGNDSDGDGLPSMLQGECDLTLTPGRTRVIEVAIPLREAGEVSASSVKLSYESDTFDLDYKMKLGYKGQVSGWFVAGFDKPIYARSDAHIIHIQPRPPKMDIKVVDPPTQYYANEPIDLQVQLHNAEDETATVRLDVNLFGEACPALTIMARDEERRAEGAKEESKITGFPLGRIDSLSTLDLTLRIDPADAPITYDLHLRASYHLESDAATPIVQMLPVPINVVNAFEANYDLVPRLHPDPWPSLFDYENVLSADERDKAAVAPRGLAQNWCLVCHYASFALEDLKVVGMEMKVLSGASHARYHVGKQAEVPSEGIVVTPKKMHEARFDLTAQKLSLDDRHPASLDLAVVIKWQRLPKGEGEESEGPINTTTMLAGHYLVLSTEPRALASVFETPPATAGQAEGLMHLDITLENPSSHFLTFGLSMEPSDEFAFSGSKQTTLHLLPMSRRTTTYRLLPLVRGEYVRPGLVVRDKYFQKVLRIIPTEGMKIDKDGLLIWVPPAEGDGAKGEEQEEVS</sequence>
<comment type="caution">
    <text evidence="4">The sequence shown here is derived from an EMBL/GenBank/DDBJ whole genome shotgun (WGS) entry which is preliminary data.</text>
</comment>
<dbReference type="EMBL" id="JPKY01000020">
    <property type="protein sequence ID" value="KFH46370.1"/>
    <property type="molecule type" value="Genomic_DNA"/>
</dbReference>
<dbReference type="HOGENOM" id="CLU_003572_1_0_1"/>
<evidence type="ECO:0000259" key="2">
    <source>
        <dbReference type="Pfam" id="PF07919"/>
    </source>
</evidence>
<dbReference type="Proteomes" id="UP000029964">
    <property type="component" value="Unassembled WGS sequence"/>
</dbReference>
<evidence type="ECO:0000313" key="4">
    <source>
        <dbReference type="EMBL" id="KFH46370.1"/>
    </source>
</evidence>
<accession>A0A086TAI8</accession>
<feature type="domain" description="Trafficking protein particle complex subunit 11" evidence="3">
    <location>
        <begin position="339"/>
        <end position="606"/>
    </location>
</feature>
<keyword evidence="5" id="KW-1185">Reference proteome</keyword>
<dbReference type="AlphaFoldDB" id="A0A086TAI8"/>
<dbReference type="Pfam" id="PF11817">
    <property type="entry name" value="Foie-gras_1"/>
    <property type="match status" value="1"/>
</dbReference>
<evidence type="ECO:0000259" key="3">
    <source>
        <dbReference type="Pfam" id="PF11817"/>
    </source>
</evidence>
<name>A0A086TAI8_HAPC1</name>
<proteinExistence type="predicted"/>
<dbReference type="PANTHER" id="PTHR14374:SF0">
    <property type="entry name" value="TRAFFICKING PROTEIN PARTICLE COMPLEX SUBUNIT 11"/>
    <property type="match status" value="1"/>
</dbReference>
<gene>
    <name evidence="4" type="ORF">ACRE_028360</name>
</gene>
<dbReference type="OrthoDB" id="6278596at2759"/>
<reference evidence="5" key="1">
    <citation type="journal article" date="2014" name="Genome Announc.">
        <title>Genome sequence and annotation of Acremonium chrysogenum, producer of the beta-lactam antibiotic cephalosporin C.</title>
        <authorList>
            <person name="Terfehr D."/>
            <person name="Dahlmann T.A."/>
            <person name="Specht T."/>
            <person name="Zadra I."/>
            <person name="Kuernsteiner H."/>
            <person name="Kueck U."/>
        </authorList>
    </citation>
    <scope>NUCLEOTIDE SEQUENCE [LARGE SCALE GENOMIC DNA]</scope>
    <source>
        <strain evidence="5">ATCC 11550 / CBS 779.69 / DSM 880 / IAM 14645 / JCM 23072 / IMI 49137</strain>
    </source>
</reference>